<dbReference type="AlphaFoldDB" id="A0A326UBQ9"/>
<protein>
    <submittedName>
        <fullName evidence="1">Uncharacterized protein</fullName>
    </submittedName>
</protein>
<name>A0A326UBQ9_THEHA</name>
<keyword evidence="2" id="KW-1185">Reference proteome</keyword>
<dbReference type="Proteomes" id="UP000248806">
    <property type="component" value="Unassembled WGS sequence"/>
</dbReference>
<comment type="caution">
    <text evidence="1">The sequence shown here is derived from an EMBL/GenBank/DDBJ whole genome shotgun (WGS) entry which is preliminary data.</text>
</comment>
<accession>A0A326UBQ9</accession>
<sequence>MGLEAKERTLFVQSVGLFRNVPRYRGQDIPEFWSYLEMRDYLSV</sequence>
<gene>
    <name evidence="1" type="ORF">EI42_00222</name>
</gene>
<dbReference type="EMBL" id="QKUF01000001">
    <property type="protein sequence ID" value="PZW36052.1"/>
    <property type="molecule type" value="Genomic_DNA"/>
</dbReference>
<evidence type="ECO:0000313" key="1">
    <source>
        <dbReference type="EMBL" id="PZW36052.1"/>
    </source>
</evidence>
<reference evidence="1 2" key="1">
    <citation type="submission" date="2018-06" db="EMBL/GenBank/DDBJ databases">
        <title>Genomic Encyclopedia of Archaeal and Bacterial Type Strains, Phase II (KMG-II): from individual species to whole genera.</title>
        <authorList>
            <person name="Goeker M."/>
        </authorList>
    </citation>
    <scope>NUCLEOTIDE SEQUENCE [LARGE SCALE GENOMIC DNA]</scope>
    <source>
        <strain evidence="1 2">ATCC BAA-1881</strain>
    </source>
</reference>
<organism evidence="1 2">
    <name type="scientific">Thermosporothrix hazakensis</name>
    <dbReference type="NCBI Taxonomy" id="644383"/>
    <lineage>
        <taxon>Bacteria</taxon>
        <taxon>Bacillati</taxon>
        <taxon>Chloroflexota</taxon>
        <taxon>Ktedonobacteria</taxon>
        <taxon>Ktedonobacterales</taxon>
        <taxon>Thermosporotrichaceae</taxon>
        <taxon>Thermosporothrix</taxon>
    </lineage>
</organism>
<proteinExistence type="predicted"/>
<evidence type="ECO:0000313" key="2">
    <source>
        <dbReference type="Proteomes" id="UP000248806"/>
    </source>
</evidence>